<evidence type="ECO:0000313" key="2">
    <source>
        <dbReference type="EMBL" id="CDU22405.1"/>
    </source>
</evidence>
<keyword evidence="3" id="KW-1185">Reference proteome</keyword>
<dbReference type="Proteomes" id="UP000242770">
    <property type="component" value="Unassembled WGS sequence"/>
</dbReference>
<accession>A0A0F7RX53</accession>
<reference evidence="1" key="2">
    <citation type="submission" date="2014-06" db="EMBL/GenBank/DDBJ databases">
        <authorList>
            <person name="Berkman J.Paul."/>
        </authorList>
    </citation>
    <scope>NUCLEOTIDE SEQUENCE [LARGE SCALE GENOMIC DNA]</scope>
</reference>
<dbReference type="OrthoDB" id="2556710at2759"/>
<dbReference type="AlphaFoldDB" id="A0A0F7RX53"/>
<protein>
    <submittedName>
        <fullName evidence="1">Uncharacterized protein</fullName>
    </submittedName>
</protein>
<organism evidence="1 3">
    <name type="scientific">Sporisorium scitamineum</name>
    <dbReference type="NCBI Taxonomy" id="49012"/>
    <lineage>
        <taxon>Eukaryota</taxon>
        <taxon>Fungi</taxon>
        <taxon>Dikarya</taxon>
        <taxon>Basidiomycota</taxon>
        <taxon>Ustilaginomycotina</taxon>
        <taxon>Ustilaginomycetes</taxon>
        <taxon>Ustilaginales</taxon>
        <taxon>Ustilaginaceae</taxon>
        <taxon>Sporisorium</taxon>
    </lineage>
</organism>
<dbReference type="EMBL" id="LK056656">
    <property type="protein sequence ID" value="CDU22405.1"/>
    <property type="molecule type" value="Genomic_DNA"/>
</dbReference>
<dbReference type="EMBL" id="CCFA01003343">
    <property type="protein sequence ID" value="CDS01015.1"/>
    <property type="molecule type" value="Genomic_DNA"/>
</dbReference>
<evidence type="ECO:0000313" key="3">
    <source>
        <dbReference type="Proteomes" id="UP000242770"/>
    </source>
</evidence>
<sequence length="208" mass="23872">MTFFILLITNINIRTPLDETLVKEWFTSYYIQPSPPSSSASSAMAFYLTPEKSAVLDVLLKARFLMARVRLLNDDEYWRWLERLGGQSEDEGGRVREEELEEEGTAVSVRVWLAMMRREEDEEEEDTDLYTAAEQSLLNLDEDVNEMAIDEDTESDTDSDSSNANSEDQAIRQLVHRPKVDEAFLERVVLGLLEKWDLPASSSYSAFI</sequence>
<reference evidence="3" key="3">
    <citation type="submission" date="2014-06" db="EMBL/GenBank/DDBJ databases">
        <authorList>
            <person name="Berkman P.J."/>
        </authorList>
    </citation>
    <scope>NUCLEOTIDE SEQUENCE [LARGE SCALE GENOMIC DNA]</scope>
</reference>
<evidence type="ECO:0000313" key="1">
    <source>
        <dbReference type="EMBL" id="CDS01015.1"/>
    </source>
</evidence>
<reference evidence="2" key="1">
    <citation type="submission" date="2014-06" db="EMBL/GenBank/DDBJ databases">
        <authorList>
            <person name="Ju J."/>
            <person name="Zhang J."/>
        </authorList>
    </citation>
    <scope>NUCLEOTIDE SEQUENCE</scope>
    <source>
        <strain evidence="2">SscI8</strain>
    </source>
</reference>
<name>A0A0F7RX53_9BASI</name>
<proteinExistence type="predicted"/>
<gene>
    <name evidence="1" type="primary">SSCI56080.1</name>
    <name evidence="2" type="ORF">SPSC_01035</name>
</gene>